<feature type="compositionally biased region" description="Polar residues" evidence="1">
    <location>
        <begin position="362"/>
        <end position="394"/>
    </location>
</feature>
<protein>
    <submittedName>
        <fullName evidence="2">Unnamed protein product</fullName>
    </submittedName>
</protein>
<evidence type="ECO:0000313" key="2">
    <source>
        <dbReference type="EMBL" id="GMG55827.1"/>
    </source>
</evidence>
<proteinExistence type="predicted"/>
<evidence type="ECO:0000256" key="1">
    <source>
        <dbReference type="SAM" id="MobiDB-lite"/>
    </source>
</evidence>
<reference evidence="2" key="1">
    <citation type="submission" date="2023-04" db="EMBL/GenBank/DDBJ databases">
        <title>Ambrosiozyma monospora NBRC 1965.</title>
        <authorList>
            <person name="Ichikawa N."/>
            <person name="Sato H."/>
            <person name="Tonouchi N."/>
        </authorList>
    </citation>
    <scope>NUCLEOTIDE SEQUENCE</scope>
    <source>
        <strain evidence="2">NBRC 1965</strain>
    </source>
</reference>
<feature type="region of interest" description="Disordered" evidence="1">
    <location>
        <begin position="330"/>
        <end position="406"/>
    </location>
</feature>
<sequence length="433" mass="47614">MTSSRSHSIFNNDKSLQNRESYTHNNHKNNSAAMAYKRTVSPEPSSRRIKRSRNSPVLEDADAGVDVVLNGGYERNQSIVTAPLSGKKFFESASAERGRPKQPVQKKLSSRSSSINEIDDVRSKKSLKRGIGSSISSSPSNFSRENSLSVTDSFNVPRQRRTRQSNREVEVVVLSSDGEDEKVAVISDGEDFKSMFAKKHFHKSRTPVISSEFTKSDELADSEDEETEDVVTVEDPTNTVEIAGKYPFKVTANITIGRKTDKKTGVTLTSKAEFASKHKPFGGYIIRPTHKFKPTTKVVANGTSSSKVAAMASPSPSNATEQSTNYHVNDLISPKNAPRKSSTTNVTNSMTKRRIPSLSKPVVSSTHMHSSAASVNSIKKNSYVTTSHPQSSQIKAKKPSLDNLPSKLSAPKFKVFSIKDFEGIKLPDKRPNF</sequence>
<feature type="region of interest" description="Disordered" evidence="1">
    <location>
        <begin position="92"/>
        <end position="166"/>
    </location>
</feature>
<evidence type="ECO:0000313" key="3">
    <source>
        <dbReference type="Proteomes" id="UP001165063"/>
    </source>
</evidence>
<dbReference type="EMBL" id="BSXU01006241">
    <property type="protein sequence ID" value="GMG55827.1"/>
    <property type="molecule type" value="Genomic_DNA"/>
</dbReference>
<feature type="region of interest" description="Disordered" evidence="1">
    <location>
        <begin position="1"/>
        <end position="63"/>
    </location>
</feature>
<comment type="caution">
    <text evidence="2">The sequence shown here is derived from an EMBL/GenBank/DDBJ whole genome shotgun (WGS) entry which is preliminary data.</text>
</comment>
<feature type="compositionally biased region" description="Low complexity" evidence="1">
    <location>
        <begin position="129"/>
        <end position="149"/>
    </location>
</feature>
<accession>A0A9W6Z7D8</accession>
<dbReference type="AlphaFoldDB" id="A0A9W6Z7D8"/>
<dbReference type="Proteomes" id="UP001165063">
    <property type="component" value="Unassembled WGS sequence"/>
</dbReference>
<gene>
    <name evidence="2" type="ORF">Amon01_000789600</name>
</gene>
<organism evidence="2 3">
    <name type="scientific">Ambrosiozyma monospora</name>
    <name type="common">Yeast</name>
    <name type="synonym">Endomycopsis monosporus</name>
    <dbReference type="NCBI Taxonomy" id="43982"/>
    <lineage>
        <taxon>Eukaryota</taxon>
        <taxon>Fungi</taxon>
        <taxon>Dikarya</taxon>
        <taxon>Ascomycota</taxon>
        <taxon>Saccharomycotina</taxon>
        <taxon>Pichiomycetes</taxon>
        <taxon>Pichiales</taxon>
        <taxon>Pichiaceae</taxon>
        <taxon>Ambrosiozyma</taxon>
    </lineage>
</organism>
<feature type="compositionally biased region" description="Polar residues" evidence="1">
    <location>
        <begin position="339"/>
        <end position="350"/>
    </location>
</feature>
<keyword evidence="3" id="KW-1185">Reference proteome</keyword>
<name>A0A9W6Z7D8_AMBMO</name>
<feature type="compositionally biased region" description="Polar residues" evidence="1">
    <location>
        <begin position="1"/>
        <end position="32"/>
    </location>
</feature>